<evidence type="ECO:0000313" key="2">
    <source>
        <dbReference type="Proteomes" id="UP000507470"/>
    </source>
</evidence>
<reference evidence="1 2" key="1">
    <citation type="submission" date="2020-06" db="EMBL/GenBank/DDBJ databases">
        <authorList>
            <person name="Li R."/>
            <person name="Bekaert M."/>
        </authorList>
    </citation>
    <scope>NUCLEOTIDE SEQUENCE [LARGE SCALE GENOMIC DNA]</scope>
    <source>
        <strain evidence="2">wild</strain>
    </source>
</reference>
<protein>
    <submittedName>
        <fullName evidence="1">Uncharacterized protein</fullName>
    </submittedName>
</protein>
<sequence>MDLKKEIPAAWKGRDCQVWTGPYSGFKERTWRKYDHSTPRRACINLGAPIEMRATKHEALYKKSSSRTMMQMLVGILQSPIQTELSSFLLNLSAPGLDYTMEYRSYDSINGGPVMATPVKKENVTCFCCLAAGQTTSFKLGGKKCEDKCLLNSLSSFLDSTIITELNLLQCLINNDQNGLVHALFNDRLIKERLGRAFAEEIDKGVHY</sequence>
<keyword evidence="2" id="KW-1185">Reference proteome</keyword>
<organism evidence="1 2">
    <name type="scientific">Mytilus coruscus</name>
    <name type="common">Sea mussel</name>
    <dbReference type="NCBI Taxonomy" id="42192"/>
    <lineage>
        <taxon>Eukaryota</taxon>
        <taxon>Metazoa</taxon>
        <taxon>Spiralia</taxon>
        <taxon>Lophotrochozoa</taxon>
        <taxon>Mollusca</taxon>
        <taxon>Bivalvia</taxon>
        <taxon>Autobranchia</taxon>
        <taxon>Pteriomorphia</taxon>
        <taxon>Mytilida</taxon>
        <taxon>Mytiloidea</taxon>
        <taxon>Mytilidae</taxon>
        <taxon>Mytilinae</taxon>
        <taxon>Mytilus</taxon>
    </lineage>
</organism>
<dbReference type="Proteomes" id="UP000507470">
    <property type="component" value="Unassembled WGS sequence"/>
</dbReference>
<dbReference type="AlphaFoldDB" id="A0A6J8E9U0"/>
<name>A0A6J8E9U0_MYTCO</name>
<dbReference type="EMBL" id="CACVKT020008622">
    <property type="protein sequence ID" value="CAC5416295.1"/>
    <property type="molecule type" value="Genomic_DNA"/>
</dbReference>
<proteinExistence type="predicted"/>
<gene>
    <name evidence="1" type="ORF">MCOR_48931</name>
</gene>
<accession>A0A6J8E9U0</accession>
<dbReference type="OrthoDB" id="10586600at2759"/>
<evidence type="ECO:0000313" key="1">
    <source>
        <dbReference type="EMBL" id="CAC5416295.1"/>
    </source>
</evidence>